<keyword evidence="3" id="KW-1185">Reference proteome</keyword>
<keyword evidence="1" id="KW-0732">Signal</keyword>
<evidence type="ECO:0000256" key="1">
    <source>
        <dbReference type="SAM" id="SignalP"/>
    </source>
</evidence>
<gene>
    <name evidence="2" type="ORF">FRD01_22870</name>
</gene>
<dbReference type="RefSeq" id="WP_146963341.1">
    <property type="nucleotide sequence ID" value="NZ_CP042467.1"/>
</dbReference>
<feature type="chain" id="PRO_5022877463" evidence="1">
    <location>
        <begin position="25"/>
        <end position="263"/>
    </location>
</feature>
<dbReference type="PROSITE" id="PS51257">
    <property type="entry name" value="PROKAR_LIPOPROTEIN"/>
    <property type="match status" value="1"/>
</dbReference>
<sequence length="263" mass="29132">MKMRSLCIVLVGLMVGCGSSPTQTKDEQPGATGLVSENLEQTESSVVNEVVEVAEEEVVCHVGGEETRPDAQIQAGQYINLNVRKVCDYLTVNAERAHTIHQTLQLYDEALEVMGEAKVALVLGREAKVYRTKDELIADPEAGVDAAAVLPKDFDFESHALARYQVLHSSLTQCRDQRLGMTGEQAKAMDKYNEKWREKASELQGVWRFVPDAVETVRDVQVIDPVLPAERNYPASGPCEEFWVEQPALTPVSREGRVGVYGR</sequence>
<dbReference type="AlphaFoldDB" id="A0A5B8Y100"/>
<accession>A0A5B8Y100</accession>
<dbReference type="KEGG" id="bbae:FRD01_22870"/>
<protein>
    <submittedName>
        <fullName evidence="2">Uncharacterized protein</fullName>
    </submittedName>
</protein>
<name>A0A5B8Y100_9DELT</name>
<dbReference type="Proteomes" id="UP000321595">
    <property type="component" value="Chromosome"/>
</dbReference>
<organism evidence="2 3">
    <name type="scientific">Microvenator marinus</name>
    <dbReference type="NCBI Taxonomy" id="2600177"/>
    <lineage>
        <taxon>Bacteria</taxon>
        <taxon>Deltaproteobacteria</taxon>
        <taxon>Bradymonadales</taxon>
        <taxon>Microvenatoraceae</taxon>
        <taxon>Microvenator</taxon>
    </lineage>
</organism>
<proteinExistence type="predicted"/>
<evidence type="ECO:0000313" key="2">
    <source>
        <dbReference type="EMBL" id="QED30023.1"/>
    </source>
</evidence>
<dbReference type="EMBL" id="CP042467">
    <property type="protein sequence ID" value="QED30023.1"/>
    <property type="molecule type" value="Genomic_DNA"/>
</dbReference>
<feature type="signal peptide" evidence="1">
    <location>
        <begin position="1"/>
        <end position="24"/>
    </location>
</feature>
<reference evidence="2 3" key="1">
    <citation type="submission" date="2019-08" db="EMBL/GenBank/DDBJ databases">
        <authorList>
            <person name="Liang Q."/>
        </authorList>
    </citation>
    <scope>NUCLEOTIDE SEQUENCE [LARGE SCALE GENOMIC DNA]</scope>
    <source>
        <strain evidence="2 3">V1718</strain>
    </source>
</reference>
<evidence type="ECO:0000313" key="3">
    <source>
        <dbReference type="Proteomes" id="UP000321595"/>
    </source>
</evidence>